<dbReference type="EMBL" id="CAEY01000034">
    <property type="status" value="NOT_ANNOTATED_CDS"/>
    <property type="molecule type" value="Genomic_DNA"/>
</dbReference>
<reference evidence="2" key="1">
    <citation type="submission" date="2011-08" db="EMBL/GenBank/DDBJ databases">
        <authorList>
            <person name="Rombauts S."/>
        </authorList>
    </citation>
    <scope>NUCLEOTIDE SEQUENCE</scope>
    <source>
        <strain evidence="2">London</strain>
    </source>
</reference>
<dbReference type="HOGENOM" id="CLU_2253463_0_0_1"/>
<reference evidence="1" key="2">
    <citation type="submission" date="2015-06" db="UniProtKB">
        <authorList>
            <consortium name="EnsemblMetazoa"/>
        </authorList>
    </citation>
    <scope>IDENTIFICATION</scope>
</reference>
<sequence length="104" mass="11651">MVIQVYIHRVQVFSSVFGNNTVNTVTCKNVRTPQTLYTAGFFPLNYKIPEGSIGRGVMPAVNLALKHINADPSILSGYTLDIVPKDTERNLLFSKFPYESFIEP</sequence>
<dbReference type="Gene3D" id="3.40.50.2300">
    <property type="match status" value="1"/>
</dbReference>
<proteinExistence type="predicted"/>
<protein>
    <recommendedName>
        <fullName evidence="3">Receptor ligand binding region domain-containing protein</fullName>
    </recommendedName>
</protein>
<dbReference type="EnsemblMetazoa" id="tetur10g02270.1">
    <property type="protein sequence ID" value="tetur10g02270.1"/>
    <property type="gene ID" value="tetur10g02270"/>
</dbReference>
<evidence type="ECO:0000313" key="2">
    <source>
        <dbReference type="Proteomes" id="UP000015104"/>
    </source>
</evidence>
<dbReference type="InterPro" id="IPR028082">
    <property type="entry name" value="Peripla_BP_I"/>
</dbReference>
<name>T1KF89_TETUR</name>
<dbReference type="AlphaFoldDB" id="T1KF89"/>
<accession>T1KF89</accession>
<evidence type="ECO:0008006" key="3">
    <source>
        <dbReference type="Google" id="ProtNLM"/>
    </source>
</evidence>
<dbReference type="eggNOG" id="ENOG502T03Z">
    <property type="taxonomic scope" value="Eukaryota"/>
</dbReference>
<evidence type="ECO:0000313" key="1">
    <source>
        <dbReference type="EnsemblMetazoa" id="tetur10g02270.1"/>
    </source>
</evidence>
<dbReference type="STRING" id="32264.T1KF89"/>
<organism evidence="1 2">
    <name type="scientific">Tetranychus urticae</name>
    <name type="common">Two-spotted spider mite</name>
    <dbReference type="NCBI Taxonomy" id="32264"/>
    <lineage>
        <taxon>Eukaryota</taxon>
        <taxon>Metazoa</taxon>
        <taxon>Ecdysozoa</taxon>
        <taxon>Arthropoda</taxon>
        <taxon>Chelicerata</taxon>
        <taxon>Arachnida</taxon>
        <taxon>Acari</taxon>
        <taxon>Acariformes</taxon>
        <taxon>Trombidiformes</taxon>
        <taxon>Prostigmata</taxon>
        <taxon>Eleutherengona</taxon>
        <taxon>Raphignathae</taxon>
        <taxon>Tetranychoidea</taxon>
        <taxon>Tetranychidae</taxon>
        <taxon>Tetranychus</taxon>
    </lineage>
</organism>
<dbReference type="Proteomes" id="UP000015104">
    <property type="component" value="Unassembled WGS sequence"/>
</dbReference>
<dbReference type="SUPFAM" id="SSF53822">
    <property type="entry name" value="Periplasmic binding protein-like I"/>
    <property type="match status" value="1"/>
</dbReference>
<keyword evidence="2" id="KW-1185">Reference proteome</keyword>